<comment type="caution">
    <text evidence="4">The sequence shown here is derived from an EMBL/GenBank/DDBJ whole genome shotgun (WGS) entry which is preliminary data.</text>
</comment>
<dbReference type="EMBL" id="JAMQKC010000042">
    <property type="protein sequence ID" value="MDC3418698.1"/>
    <property type="molecule type" value="Genomic_DNA"/>
</dbReference>
<reference evidence="4" key="1">
    <citation type="submission" date="2022-06" db="EMBL/GenBank/DDBJ databases">
        <title>Aquibacillus sp. a new bacterium isolated from soil saline samples.</title>
        <authorList>
            <person name="Galisteo C."/>
            <person name="De La Haba R."/>
            <person name="Sanchez-Porro C."/>
            <person name="Ventosa A."/>
        </authorList>
    </citation>
    <scope>NUCLEOTIDE SEQUENCE</scope>
    <source>
        <strain evidence="4">3ASR75-54</strain>
    </source>
</reference>
<accession>A0A9X3WHH7</accession>
<dbReference type="RefSeq" id="WP_272447794.1">
    <property type="nucleotide sequence ID" value="NZ_JAMQKC010000042.1"/>
</dbReference>
<dbReference type="InterPro" id="IPR034829">
    <property type="entry name" value="DnaD-like_sf"/>
</dbReference>
<sequence>MNYLKQINAFYNHLEFNPLSNNSILLWHSLMQINNKTGWMKEFTVAAKELTAKIQLNDSAFKRARDELEQKGYIRCQSRGGNLAPIYEMISLISEDLSNNNRTRDDNPIEQHNQQPNPDHVLNNNTDGVMNDKLAHKPNPLYKQEIKTKQNKNKITTTNQAELFYEENINKITPYIKGQLTDWTFTLGETLVIEAMKQAMERNHTSWKYVESILTAWDTKGVISLEQVESDNKAFQQHRQGHYYAPKYSKQEVIPDWFLERQKKQDVHPSKSFNSIDLEKRLTNYKHSKAVN</sequence>
<name>A0A9X3WHH7_9BACI</name>
<dbReference type="Proteomes" id="UP001145069">
    <property type="component" value="Unassembled WGS sequence"/>
</dbReference>
<gene>
    <name evidence="4" type="ORF">NC799_17790</name>
</gene>
<dbReference type="NCBIfam" id="TIGR01446">
    <property type="entry name" value="DnaD_dom"/>
    <property type="match status" value="1"/>
</dbReference>
<evidence type="ECO:0000313" key="5">
    <source>
        <dbReference type="Proteomes" id="UP001145069"/>
    </source>
</evidence>
<organism evidence="4 5">
    <name type="scientific">Aquibacillus salsiterrae</name>
    <dbReference type="NCBI Taxonomy" id="2950439"/>
    <lineage>
        <taxon>Bacteria</taxon>
        <taxon>Bacillati</taxon>
        <taxon>Bacillota</taxon>
        <taxon>Bacilli</taxon>
        <taxon>Bacillales</taxon>
        <taxon>Bacillaceae</taxon>
        <taxon>Aquibacillus</taxon>
    </lineage>
</organism>
<keyword evidence="5" id="KW-1185">Reference proteome</keyword>
<feature type="region of interest" description="Disordered" evidence="2">
    <location>
        <begin position="98"/>
        <end position="133"/>
    </location>
</feature>
<feature type="domain" description="DnaB/C C-terminal" evidence="3">
    <location>
        <begin position="164"/>
        <end position="230"/>
    </location>
</feature>
<proteinExistence type="inferred from homology"/>
<dbReference type="PANTHER" id="PTHR37293">
    <property type="entry name" value="PHAGE REPLICATION PROTEIN-RELATED"/>
    <property type="match status" value="1"/>
</dbReference>
<dbReference type="Pfam" id="PF07261">
    <property type="entry name" value="DnaB_2"/>
    <property type="match status" value="1"/>
</dbReference>
<dbReference type="Gene3D" id="1.10.10.630">
    <property type="entry name" value="DnaD domain-like"/>
    <property type="match status" value="1"/>
</dbReference>
<dbReference type="AlphaFoldDB" id="A0A9X3WHH7"/>
<dbReference type="PANTHER" id="PTHR37293:SF5">
    <property type="entry name" value="DNA REPLICATION PROTEIN"/>
    <property type="match status" value="1"/>
</dbReference>
<dbReference type="SUPFAM" id="SSF158499">
    <property type="entry name" value="DnaD domain-like"/>
    <property type="match status" value="1"/>
</dbReference>
<dbReference type="InterPro" id="IPR053162">
    <property type="entry name" value="DnaD"/>
</dbReference>
<evidence type="ECO:0000259" key="3">
    <source>
        <dbReference type="Pfam" id="PF07261"/>
    </source>
</evidence>
<evidence type="ECO:0000313" key="4">
    <source>
        <dbReference type="EMBL" id="MDC3418698.1"/>
    </source>
</evidence>
<evidence type="ECO:0000256" key="1">
    <source>
        <dbReference type="ARBA" id="ARBA00093462"/>
    </source>
</evidence>
<dbReference type="InterPro" id="IPR006343">
    <property type="entry name" value="DnaB/C_C"/>
</dbReference>
<evidence type="ECO:0000256" key="2">
    <source>
        <dbReference type="SAM" id="MobiDB-lite"/>
    </source>
</evidence>
<comment type="similarity">
    <text evidence="1">Belongs to the DnaB/DnaD family.</text>
</comment>
<protein>
    <submittedName>
        <fullName evidence="4">DnaD domain protein</fullName>
    </submittedName>
</protein>
<feature type="compositionally biased region" description="Polar residues" evidence="2">
    <location>
        <begin position="110"/>
        <end position="128"/>
    </location>
</feature>